<reference evidence="1 2" key="1">
    <citation type="journal article" date="2017" name="Nat. Commun.">
        <title>Genome assembly with in vitro proximity ligation data and whole-genome triplication in lettuce.</title>
        <authorList>
            <person name="Reyes-Chin-Wo S."/>
            <person name="Wang Z."/>
            <person name="Yang X."/>
            <person name="Kozik A."/>
            <person name="Arikit S."/>
            <person name="Song C."/>
            <person name="Xia L."/>
            <person name="Froenicke L."/>
            <person name="Lavelle D.O."/>
            <person name="Truco M.J."/>
            <person name="Xia R."/>
            <person name="Zhu S."/>
            <person name="Xu C."/>
            <person name="Xu H."/>
            <person name="Xu X."/>
            <person name="Cox K."/>
            <person name="Korf I."/>
            <person name="Meyers B.C."/>
            <person name="Michelmore R.W."/>
        </authorList>
    </citation>
    <scope>NUCLEOTIDE SEQUENCE [LARGE SCALE GENOMIC DNA]</scope>
    <source>
        <strain evidence="2">cv. Salinas</strain>
        <tissue evidence="1">Seedlings</tissue>
    </source>
</reference>
<proteinExistence type="predicted"/>
<evidence type="ECO:0000313" key="2">
    <source>
        <dbReference type="Proteomes" id="UP000235145"/>
    </source>
</evidence>
<name>A0A9R1W6K6_LACSA</name>
<dbReference type="AlphaFoldDB" id="A0A9R1W6K6"/>
<keyword evidence="2" id="KW-1185">Reference proteome</keyword>
<evidence type="ECO:0000313" key="1">
    <source>
        <dbReference type="EMBL" id="KAJ0218118.1"/>
    </source>
</evidence>
<dbReference type="EMBL" id="NBSK02000003">
    <property type="protein sequence ID" value="KAJ0218118.1"/>
    <property type="molecule type" value="Genomic_DNA"/>
</dbReference>
<dbReference type="SUPFAM" id="SSF53098">
    <property type="entry name" value="Ribonuclease H-like"/>
    <property type="match status" value="1"/>
</dbReference>
<organism evidence="1 2">
    <name type="scientific">Lactuca sativa</name>
    <name type="common">Garden lettuce</name>
    <dbReference type="NCBI Taxonomy" id="4236"/>
    <lineage>
        <taxon>Eukaryota</taxon>
        <taxon>Viridiplantae</taxon>
        <taxon>Streptophyta</taxon>
        <taxon>Embryophyta</taxon>
        <taxon>Tracheophyta</taxon>
        <taxon>Spermatophyta</taxon>
        <taxon>Magnoliopsida</taxon>
        <taxon>eudicotyledons</taxon>
        <taxon>Gunneridae</taxon>
        <taxon>Pentapetalae</taxon>
        <taxon>asterids</taxon>
        <taxon>campanulids</taxon>
        <taxon>Asterales</taxon>
        <taxon>Asteraceae</taxon>
        <taxon>Cichorioideae</taxon>
        <taxon>Cichorieae</taxon>
        <taxon>Lactucinae</taxon>
        <taxon>Lactuca</taxon>
    </lineage>
</organism>
<dbReference type="InterPro" id="IPR012337">
    <property type="entry name" value="RNaseH-like_sf"/>
</dbReference>
<dbReference type="Proteomes" id="UP000235145">
    <property type="component" value="Unassembled WGS sequence"/>
</dbReference>
<accession>A0A9R1W6K6</accession>
<protein>
    <recommendedName>
        <fullName evidence="3">HAT C-terminal dimerisation domain-containing protein</fullName>
    </recommendedName>
</protein>
<sequence>MMMDNMLGEIKEVMMESMYESYFPQVEEIVLKRWEKMNIPLHCLGFALSPRFYNTHYLEKLAPGGIRRKAPNLDKEVIQGVMQAFNRIAENKDEERLLREQFATFHMKRGLYALPSAQMDAVTIEAIDWWSTYGAEAPDLAVLAKKIVTSRFSEAYKEGPHKKWDMNPESRYLEGSSSLLEDMDWEVLEEDEDRDSGKGKNKG</sequence>
<gene>
    <name evidence="1" type="ORF">LSAT_V11C300103780</name>
</gene>
<comment type="caution">
    <text evidence="1">The sequence shown here is derived from an EMBL/GenBank/DDBJ whole genome shotgun (WGS) entry which is preliminary data.</text>
</comment>
<evidence type="ECO:0008006" key="3">
    <source>
        <dbReference type="Google" id="ProtNLM"/>
    </source>
</evidence>